<accession>A0ABP3E6H9</accession>
<organism evidence="1 2">
    <name type="scientific">Saccharothrix mutabilis subsp. mutabilis</name>
    <dbReference type="NCBI Taxonomy" id="66855"/>
    <lineage>
        <taxon>Bacteria</taxon>
        <taxon>Bacillati</taxon>
        <taxon>Actinomycetota</taxon>
        <taxon>Actinomycetes</taxon>
        <taxon>Pseudonocardiales</taxon>
        <taxon>Pseudonocardiaceae</taxon>
        <taxon>Saccharothrix</taxon>
    </lineage>
</organism>
<dbReference type="EMBL" id="BAAABU010000019">
    <property type="protein sequence ID" value="GAA0251214.1"/>
    <property type="molecule type" value="Genomic_DNA"/>
</dbReference>
<evidence type="ECO:0000313" key="2">
    <source>
        <dbReference type="Proteomes" id="UP001500416"/>
    </source>
</evidence>
<comment type="caution">
    <text evidence="1">The sequence shown here is derived from an EMBL/GenBank/DDBJ whole genome shotgun (WGS) entry which is preliminary data.</text>
</comment>
<dbReference type="Proteomes" id="UP001500416">
    <property type="component" value="Unassembled WGS sequence"/>
</dbReference>
<reference evidence="2" key="1">
    <citation type="journal article" date="2019" name="Int. J. Syst. Evol. Microbiol.">
        <title>The Global Catalogue of Microorganisms (GCM) 10K type strain sequencing project: providing services to taxonomists for standard genome sequencing and annotation.</title>
        <authorList>
            <consortium name="The Broad Institute Genomics Platform"/>
            <consortium name="The Broad Institute Genome Sequencing Center for Infectious Disease"/>
            <person name="Wu L."/>
            <person name="Ma J."/>
        </authorList>
    </citation>
    <scope>NUCLEOTIDE SEQUENCE [LARGE SCALE GENOMIC DNA]</scope>
    <source>
        <strain evidence="2">JCM 3380</strain>
    </source>
</reference>
<proteinExistence type="predicted"/>
<evidence type="ECO:0000313" key="1">
    <source>
        <dbReference type="EMBL" id="GAA0251214.1"/>
    </source>
</evidence>
<gene>
    <name evidence="1" type="ORF">GCM10010492_59410</name>
</gene>
<name>A0ABP3E6H9_9PSEU</name>
<keyword evidence="2" id="KW-1185">Reference proteome</keyword>
<sequence>MEADGGARGGATVGVGQVKPLETDITGALRVELEVEPSDCDVELVLLDAVLVPAA</sequence>
<protein>
    <submittedName>
        <fullName evidence="1">Uncharacterized protein</fullName>
    </submittedName>
</protein>